<protein>
    <submittedName>
        <fullName evidence="2">Uncharacterized protein</fullName>
    </submittedName>
</protein>
<sequence>MTGIDKKDQSRRHSEPPDLKRFHTRSASICGRNESAEIIADSTIPSASSEHLLILDVVLFISFEPPICSPHPKQGFQDVLYTEHQSCCTSYLLDIPSRFVDLRKPITVAKSNSVD</sequence>
<gene>
    <name evidence="2" type="ORF">D8674_012642</name>
</gene>
<feature type="region of interest" description="Disordered" evidence="1">
    <location>
        <begin position="1"/>
        <end position="24"/>
    </location>
</feature>
<reference evidence="3" key="2">
    <citation type="submission" date="2019-10" db="EMBL/GenBank/DDBJ databases">
        <title>A de novo genome assembly of a pear dwarfing rootstock.</title>
        <authorList>
            <person name="Wang F."/>
            <person name="Wang J."/>
            <person name="Li S."/>
            <person name="Zhang Y."/>
            <person name="Fang M."/>
            <person name="Ma L."/>
            <person name="Zhao Y."/>
            <person name="Jiang S."/>
        </authorList>
    </citation>
    <scope>NUCLEOTIDE SEQUENCE [LARGE SCALE GENOMIC DNA]</scope>
</reference>
<reference evidence="2 3" key="1">
    <citation type="submission" date="2019-09" db="EMBL/GenBank/DDBJ databases">
        <authorList>
            <person name="Ou C."/>
        </authorList>
    </citation>
    <scope>NUCLEOTIDE SEQUENCE [LARGE SCALE GENOMIC DNA]</scope>
    <source>
        <strain evidence="2">S2</strain>
        <tissue evidence="2">Leaf</tissue>
    </source>
</reference>
<dbReference type="Proteomes" id="UP000327157">
    <property type="component" value="Chromosome 14"/>
</dbReference>
<evidence type="ECO:0000313" key="2">
    <source>
        <dbReference type="EMBL" id="KAB2609474.1"/>
    </source>
</evidence>
<feature type="compositionally biased region" description="Basic and acidic residues" evidence="1">
    <location>
        <begin position="1"/>
        <end position="21"/>
    </location>
</feature>
<evidence type="ECO:0000313" key="3">
    <source>
        <dbReference type="Proteomes" id="UP000327157"/>
    </source>
</evidence>
<name>A0A5N5GFI3_9ROSA</name>
<proteinExistence type="predicted"/>
<dbReference type="AlphaFoldDB" id="A0A5N5GFI3"/>
<evidence type="ECO:0000256" key="1">
    <source>
        <dbReference type="SAM" id="MobiDB-lite"/>
    </source>
</evidence>
<keyword evidence="3" id="KW-1185">Reference proteome</keyword>
<organism evidence="2 3">
    <name type="scientific">Pyrus ussuriensis x Pyrus communis</name>
    <dbReference type="NCBI Taxonomy" id="2448454"/>
    <lineage>
        <taxon>Eukaryota</taxon>
        <taxon>Viridiplantae</taxon>
        <taxon>Streptophyta</taxon>
        <taxon>Embryophyta</taxon>
        <taxon>Tracheophyta</taxon>
        <taxon>Spermatophyta</taxon>
        <taxon>Magnoliopsida</taxon>
        <taxon>eudicotyledons</taxon>
        <taxon>Gunneridae</taxon>
        <taxon>Pentapetalae</taxon>
        <taxon>rosids</taxon>
        <taxon>fabids</taxon>
        <taxon>Rosales</taxon>
        <taxon>Rosaceae</taxon>
        <taxon>Amygdaloideae</taxon>
        <taxon>Maleae</taxon>
        <taxon>Pyrus</taxon>
    </lineage>
</organism>
<reference evidence="2 3" key="3">
    <citation type="submission" date="2019-11" db="EMBL/GenBank/DDBJ databases">
        <title>A de novo genome assembly of a pear dwarfing rootstock.</title>
        <authorList>
            <person name="Wang F."/>
            <person name="Wang J."/>
            <person name="Li S."/>
            <person name="Zhang Y."/>
            <person name="Fang M."/>
            <person name="Ma L."/>
            <person name="Zhao Y."/>
            <person name="Jiang S."/>
        </authorList>
    </citation>
    <scope>NUCLEOTIDE SEQUENCE [LARGE SCALE GENOMIC DNA]</scope>
    <source>
        <strain evidence="2">S2</strain>
        <tissue evidence="2">Leaf</tissue>
    </source>
</reference>
<dbReference type="EMBL" id="SMOL01000553">
    <property type="protein sequence ID" value="KAB2609474.1"/>
    <property type="molecule type" value="Genomic_DNA"/>
</dbReference>
<accession>A0A5N5GFI3</accession>
<comment type="caution">
    <text evidence="2">The sequence shown here is derived from an EMBL/GenBank/DDBJ whole genome shotgun (WGS) entry which is preliminary data.</text>
</comment>